<organism evidence="1 2">
    <name type="scientific">Nitrosomonas nitrosa</name>
    <dbReference type="NCBI Taxonomy" id="52442"/>
    <lineage>
        <taxon>Bacteria</taxon>
        <taxon>Pseudomonadati</taxon>
        <taxon>Pseudomonadota</taxon>
        <taxon>Betaproteobacteria</taxon>
        <taxon>Nitrosomonadales</taxon>
        <taxon>Nitrosomonadaceae</taxon>
        <taxon>Nitrosomonas</taxon>
    </lineage>
</organism>
<sequence length="26" mass="3199">MNRQILDNFHMMKEMNIFIEDERGDA</sequence>
<proteinExistence type="predicted"/>
<evidence type="ECO:0000313" key="1">
    <source>
        <dbReference type="EMBL" id="CAE6516372.1"/>
    </source>
</evidence>
<accession>A0A8H8Z2T2</accession>
<dbReference type="AlphaFoldDB" id="A0A8H8Z2T2"/>
<dbReference type="EMBL" id="CAJNAP010000052">
    <property type="protein sequence ID" value="CAE6516372.1"/>
    <property type="molecule type" value="Genomic_DNA"/>
</dbReference>
<comment type="caution">
    <text evidence="1">The sequence shown here is derived from an EMBL/GenBank/DDBJ whole genome shotgun (WGS) entry which is preliminary data.</text>
</comment>
<dbReference type="Proteomes" id="UP000601736">
    <property type="component" value="Unassembled WGS sequence"/>
</dbReference>
<name>A0A8H8Z2T2_9PROT</name>
<reference evidence="1" key="1">
    <citation type="submission" date="2021-02" db="EMBL/GenBank/DDBJ databases">
        <authorList>
            <person name="Han P."/>
        </authorList>
    </citation>
    <scope>NUCLEOTIDE SEQUENCE</scope>
    <source>
        <strain evidence="1">Nitrosomonas nitrosa 18-3D</strain>
    </source>
</reference>
<protein>
    <submittedName>
        <fullName evidence="1">Uncharacterized protein</fullName>
    </submittedName>
</protein>
<evidence type="ECO:0000313" key="2">
    <source>
        <dbReference type="Proteomes" id="UP000601736"/>
    </source>
</evidence>
<gene>
    <name evidence="1" type="ORF">NMYAN_60054</name>
</gene>